<dbReference type="Gene3D" id="3.20.20.190">
    <property type="entry name" value="Phosphatidylinositol (PI) phosphodiesterase"/>
    <property type="match status" value="1"/>
</dbReference>
<proteinExistence type="predicted"/>
<keyword evidence="4" id="KW-1185">Reference proteome</keyword>
<dbReference type="PANTHER" id="PTHR13593">
    <property type="match status" value="1"/>
</dbReference>
<dbReference type="SUPFAM" id="SSF51695">
    <property type="entry name" value="PLC-like phosphodiesterases"/>
    <property type="match status" value="1"/>
</dbReference>
<gene>
    <name evidence="3" type="ORF">AMS68_003767</name>
</gene>
<dbReference type="AlphaFoldDB" id="A0A6H0XUX7"/>
<keyword evidence="2" id="KW-0732">Signal</keyword>
<dbReference type="OrthoDB" id="7984201at2759"/>
<feature type="chain" id="PRO_5026334072" description="Phosphatidylinositol-specific phospholipase C X domain-containing protein" evidence="2">
    <location>
        <begin position="19"/>
        <end position="471"/>
    </location>
</feature>
<evidence type="ECO:0008006" key="5">
    <source>
        <dbReference type="Google" id="ProtNLM"/>
    </source>
</evidence>
<dbReference type="Pfam" id="PF26146">
    <property type="entry name" value="PI-PLC_X"/>
    <property type="match status" value="1"/>
</dbReference>
<dbReference type="InterPro" id="IPR051057">
    <property type="entry name" value="PI-PLC_domain"/>
</dbReference>
<dbReference type="InterPro" id="IPR017946">
    <property type="entry name" value="PLC-like_Pdiesterase_TIM-brl"/>
</dbReference>
<reference evidence="3 4" key="1">
    <citation type="journal article" date="2016" name="Sci. Rep.">
        <title>Peltaster fructicola genome reveals evolution from an invasive phytopathogen to an ectophytic parasite.</title>
        <authorList>
            <person name="Xu C."/>
            <person name="Chen H."/>
            <person name="Gleason M.L."/>
            <person name="Xu J.R."/>
            <person name="Liu H."/>
            <person name="Zhang R."/>
            <person name="Sun G."/>
        </authorList>
    </citation>
    <scope>NUCLEOTIDE SEQUENCE [LARGE SCALE GENOMIC DNA]</scope>
    <source>
        <strain evidence="3 4">LNHT1506</strain>
    </source>
</reference>
<evidence type="ECO:0000313" key="3">
    <source>
        <dbReference type="EMBL" id="QIW98249.1"/>
    </source>
</evidence>
<dbReference type="EMBL" id="CP051140">
    <property type="protein sequence ID" value="QIW98249.1"/>
    <property type="molecule type" value="Genomic_DNA"/>
</dbReference>
<name>A0A6H0XUX7_9PEZI</name>
<evidence type="ECO:0000256" key="2">
    <source>
        <dbReference type="SAM" id="SignalP"/>
    </source>
</evidence>
<accession>A0A6H0XUX7</accession>
<evidence type="ECO:0000313" key="4">
    <source>
        <dbReference type="Proteomes" id="UP000503462"/>
    </source>
</evidence>
<dbReference type="Proteomes" id="UP000503462">
    <property type="component" value="Chromosome 2"/>
</dbReference>
<feature type="signal peptide" evidence="2">
    <location>
        <begin position="1"/>
        <end position="18"/>
    </location>
</feature>
<dbReference type="PANTHER" id="PTHR13593:SF140">
    <property type="entry name" value="PLC-LIKE PHOSPHODIESTERASE"/>
    <property type="match status" value="1"/>
</dbReference>
<dbReference type="GO" id="GO:0008081">
    <property type="term" value="F:phosphoric diester hydrolase activity"/>
    <property type="evidence" value="ECO:0007669"/>
    <property type="project" value="InterPro"/>
</dbReference>
<organism evidence="3 4">
    <name type="scientific">Peltaster fructicola</name>
    <dbReference type="NCBI Taxonomy" id="286661"/>
    <lineage>
        <taxon>Eukaryota</taxon>
        <taxon>Fungi</taxon>
        <taxon>Dikarya</taxon>
        <taxon>Ascomycota</taxon>
        <taxon>Pezizomycotina</taxon>
        <taxon>Dothideomycetes</taxon>
        <taxon>Dothideomycetes incertae sedis</taxon>
        <taxon>Peltaster</taxon>
    </lineage>
</organism>
<protein>
    <recommendedName>
        <fullName evidence="5">Phosphatidylinositol-specific phospholipase C X domain-containing protein</fullName>
    </recommendedName>
</protein>
<sequence>MFARTAWLLAAAIIEAQAQSSSTSTGTSSNATQTTASSTTSVNAAFSYTQNISYITGSVPETAFTGSQYTYLSYSNQRTVASTSSSSAASNASISTSSSSNTRSTTTSTTLAVTNLVGGTQSSANDTASATSSSARPSNTLPCNNYPEFCNRQYSNITQVCAHNSAFAVKNNAASNQVLTIEQQLDDGIRMLQGETHWYNNTIQNCHTSCSLLNAGTWQSSLETLVTWLENNPFDVVTWLIVNSDFRSVEDYTASIENSGIRQYLYEPEYVPQHRDQWPTLGQMILSGKRVVMFMDYNANQTAVPYILDEFTHMWETPFSPTNQSFPCTQQRPPSLNQTVARDEYMYLANHNLNVAISLGAILGSSDDSSILIPNTAYINQTNGEYDQYGQLGAMGQNCSAQWGRPPTWLLVDYYNYGLPGPGSVFEVAAQLNGVTYTGTCCGTVASPAPTLKASMLALVGAVTFAACLLS</sequence>
<evidence type="ECO:0000256" key="1">
    <source>
        <dbReference type="SAM" id="MobiDB-lite"/>
    </source>
</evidence>
<feature type="region of interest" description="Disordered" evidence="1">
    <location>
        <begin position="85"/>
        <end position="138"/>
    </location>
</feature>
<dbReference type="GO" id="GO:0006629">
    <property type="term" value="P:lipid metabolic process"/>
    <property type="evidence" value="ECO:0007669"/>
    <property type="project" value="InterPro"/>
</dbReference>